<gene>
    <name evidence="1" type="ORF">Tci_060906</name>
</gene>
<proteinExistence type="predicted"/>
<evidence type="ECO:0000313" key="1">
    <source>
        <dbReference type="EMBL" id="GEU88928.1"/>
    </source>
</evidence>
<accession>A0A6L2NRF8</accession>
<protein>
    <submittedName>
        <fullName evidence="1">Uncharacterized protein</fullName>
    </submittedName>
</protein>
<comment type="caution">
    <text evidence="1">The sequence shown here is derived from an EMBL/GenBank/DDBJ whole genome shotgun (WGS) entry which is preliminary data.</text>
</comment>
<sequence>MFIEFVIQSQFFSYSLEECALILDIHCECACVFTEKWSLNELANGVPTNGPYQTNLPSPDDIILSIRIDREGQVLHIRHEKEIDVHEYQILTREIVPTLKPS</sequence>
<organism evidence="1">
    <name type="scientific">Tanacetum cinerariifolium</name>
    <name type="common">Dalmatian daisy</name>
    <name type="synonym">Chrysanthemum cinerariifolium</name>
    <dbReference type="NCBI Taxonomy" id="118510"/>
    <lineage>
        <taxon>Eukaryota</taxon>
        <taxon>Viridiplantae</taxon>
        <taxon>Streptophyta</taxon>
        <taxon>Embryophyta</taxon>
        <taxon>Tracheophyta</taxon>
        <taxon>Spermatophyta</taxon>
        <taxon>Magnoliopsida</taxon>
        <taxon>eudicotyledons</taxon>
        <taxon>Gunneridae</taxon>
        <taxon>Pentapetalae</taxon>
        <taxon>asterids</taxon>
        <taxon>campanulids</taxon>
        <taxon>Asterales</taxon>
        <taxon>Asteraceae</taxon>
        <taxon>Asteroideae</taxon>
        <taxon>Anthemideae</taxon>
        <taxon>Anthemidinae</taxon>
        <taxon>Tanacetum</taxon>
    </lineage>
</organism>
<name>A0A6L2NRF8_TANCI</name>
<dbReference type="AlphaFoldDB" id="A0A6L2NRF8"/>
<reference evidence="1" key="1">
    <citation type="journal article" date="2019" name="Sci. Rep.">
        <title>Draft genome of Tanacetum cinerariifolium, the natural source of mosquito coil.</title>
        <authorList>
            <person name="Yamashiro T."/>
            <person name="Shiraishi A."/>
            <person name="Satake H."/>
            <person name="Nakayama K."/>
        </authorList>
    </citation>
    <scope>NUCLEOTIDE SEQUENCE</scope>
</reference>
<dbReference type="EMBL" id="BKCJ010009852">
    <property type="protein sequence ID" value="GEU88928.1"/>
    <property type="molecule type" value="Genomic_DNA"/>
</dbReference>